<keyword evidence="2" id="KW-1185">Reference proteome</keyword>
<name>A0A0D3MW45_9CAUD</name>
<evidence type="ECO:0000313" key="1">
    <source>
        <dbReference type="EMBL" id="AJA42140.1"/>
    </source>
</evidence>
<dbReference type="RefSeq" id="YP_009196014.1">
    <property type="nucleotide sequence ID" value="NC_028765.1"/>
</dbReference>
<sequence length="107" mass="12539">MEIKYIAKYFGSGTNRGKLSTNGFDFIGVSINDNETHLTFHFRQDFRVTIVDAHNGSKKVNGVICKDSEVFKQVVYELEKEALRRREQKEREEEEFNEISSYLQKLL</sequence>
<organism evidence="1 2">
    <name type="scientific">Staphylococcus phage phiIPLA-RODI</name>
    <dbReference type="NCBI Taxonomy" id="1572703"/>
    <lineage>
        <taxon>Viruses</taxon>
        <taxon>Duplodnaviria</taxon>
        <taxon>Heunggongvirae</taxon>
        <taxon>Uroviricota</taxon>
        <taxon>Caudoviricetes</taxon>
        <taxon>Herelleviridae</taxon>
        <taxon>Twortvirinae</taxon>
        <taxon>Kayvirus</taxon>
        <taxon>Kayvirus rodi</taxon>
    </lineage>
</organism>
<accession>A0A0D3MW45</accession>
<protein>
    <submittedName>
        <fullName evidence="1">Uncharacterized protein</fullName>
    </submittedName>
</protein>
<dbReference type="GeneID" id="26623286"/>
<dbReference type="Proteomes" id="UP000032690">
    <property type="component" value="Segment"/>
</dbReference>
<proteinExistence type="predicted"/>
<dbReference type="EMBL" id="KP027446">
    <property type="protein sequence ID" value="AJA42140.1"/>
    <property type="molecule type" value="Genomic_DNA"/>
</dbReference>
<evidence type="ECO:0000313" key="2">
    <source>
        <dbReference type="Proteomes" id="UP000032690"/>
    </source>
</evidence>
<dbReference type="KEGG" id="vg:26623286"/>
<reference evidence="1 2" key="1">
    <citation type="journal article" date="2015" name="Appl. Environ. Microbiol.">
        <title>Two Phages, phiIPLA-RODI and phiIPLA-C1C, Lyse Mono- and Dual-Species Staphylococcal Biofilms.</title>
        <authorList>
            <person name="Gutierrez D."/>
            <person name="Vandenheuvel D."/>
            <person name="Martinez B."/>
            <person name="Rodriguez A."/>
            <person name="Lavigne R."/>
            <person name="Garcia P."/>
        </authorList>
    </citation>
    <scope>NUCLEOTIDE SEQUENCE [LARGE SCALE GENOMIC DNA]</scope>
</reference>